<reference evidence="2 3" key="1">
    <citation type="submission" date="2018-03" db="EMBL/GenBank/DDBJ databases">
        <title>Genomic Encyclopedia of Archaeal and Bacterial Type Strains, Phase II (KMG-II): from individual species to whole genera.</title>
        <authorList>
            <person name="Goeker M."/>
        </authorList>
    </citation>
    <scope>NUCLEOTIDE SEQUENCE [LARGE SCALE GENOMIC DNA]</scope>
    <source>
        <strain evidence="2 3">DSM 27267</strain>
    </source>
</reference>
<evidence type="ECO:0000313" key="2">
    <source>
        <dbReference type="EMBL" id="PSK80614.1"/>
    </source>
</evidence>
<accession>A0A2P8C6N0</accession>
<evidence type="ECO:0000313" key="3">
    <source>
        <dbReference type="Proteomes" id="UP000240621"/>
    </source>
</evidence>
<dbReference type="EMBL" id="BLAU01000001">
    <property type="protein sequence ID" value="GET22092.1"/>
    <property type="molecule type" value="Genomic_DNA"/>
</dbReference>
<reference evidence="1 4" key="2">
    <citation type="submission" date="2019-10" db="EMBL/GenBank/DDBJ databases">
        <title>Prolixibacter strains distinguished by the presence of nitrate reductase genes were adept at nitrate-dependent anaerobic corrosion of metallic iron and carbon steel.</title>
        <authorList>
            <person name="Iino T."/>
            <person name="Shono N."/>
            <person name="Ito K."/>
            <person name="Nakamura R."/>
            <person name="Sueoka K."/>
            <person name="Harayama S."/>
            <person name="Ohkuma M."/>
        </authorList>
    </citation>
    <scope>NUCLEOTIDE SEQUENCE [LARGE SCALE GENOMIC DNA]</scope>
    <source>
        <strain evidence="1 4">MIC1-1</strain>
    </source>
</reference>
<dbReference type="RefSeq" id="WP_106543725.1">
    <property type="nucleotide sequence ID" value="NZ_BLAU01000001.1"/>
</dbReference>
<dbReference type="PROSITE" id="PS51257">
    <property type="entry name" value="PROKAR_LIPOPROTEIN"/>
    <property type="match status" value="1"/>
</dbReference>
<name>A0A2P8C6N0_9BACT</name>
<dbReference type="Proteomes" id="UP000240621">
    <property type="component" value="Unassembled WGS sequence"/>
</dbReference>
<protein>
    <submittedName>
        <fullName evidence="2">Uncharacterized protein</fullName>
    </submittedName>
</protein>
<dbReference type="OrthoDB" id="9871231at2"/>
<organism evidence="2 3">
    <name type="scientific">Prolixibacter denitrificans</name>
    <dbReference type="NCBI Taxonomy" id="1541063"/>
    <lineage>
        <taxon>Bacteria</taxon>
        <taxon>Pseudomonadati</taxon>
        <taxon>Bacteroidota</taxon>
        <taxon>Bacteroidia</taxon>
        <taxon>Marinilabiliales</taxon>
        <taxon>Prolixibacteraceae</taxon>
        <taxon>Prolixibacter</taxon>
    </lineage>
</organism>
<keyword evidence="4" id="KW-1185">Reference proteome</keyword>
<dbReference type="EMBL" id="PYGC01000014">
    <property type="protein sequence ID" value="PSK80614.1"/>
    <property type="molecule type" value="Genomic_DNA"/>
</dbReference>
<gene>
    <name evidence="2" type="ORF">CLV93_11451</name>
    <name evidence="1" type="ORF">JCM18694_23380</name>
</gene>
<dbReference type="Proteomes" id="UP000396862">
    <property type="component" value="Unassembled WGS sequence"/>
</dbReference>
<proteinExistence type="predicted"/>
<evidence type="ECO:0000313" key="1">
    <source>
        <dbReference type="EMBL" id="GET22092.1"/>
    </source>
</evidence>
<dbReference type="AlphaFoldDB" id="A0A2P8C6N0"/>
<comment type="caution">
    <text evidence="2">The sequence shown here is derived from an EMBL/GenBank/DDBJ whole genome shotgun (WGS) entry which is preliminary data.</text>
</comment>
<evidence type="ECO:0000313" key="4">
    <source>
        <dbReference type="Proteomes" id="UP000396862"/>
    </source>
</evidence>
<sequence length="160" mass="18069">MKTQVFFFLTVLLVGMMSCQKDDKSEANAGIHFTKNEKVSDVIVSYDEIVGYDSTRYIFQVTPTAFNRLNKEISPSYPDPHFAFGVAVDQQLIYTAKYVPGYYSSSQHDVVTFQLVAPDLIYLRLGYPSSPGLFTGEDLRNDSGLIDRLKKDDKLMEIGN</sequence>